<dbReference type="InterPro" id="IPR036097">
    <property type="entry name" value="HisK_dim/P_sf"/>
</dbReference>
<dbReference type="SUPFAM" id="SSF47384">
    <property type="entry name" value="Homodimeric domain of signal transducing histidine kinase"/>
    <property type="match status" value="1"/>
</dbReference>
<keyword evidence="9 14" id="KW-0418">Kinase</keyword>
<dbReference type="KEGG" id="pnp:IJ22_03190"/>
<evidence type="ECO:0000256" key="3">
    <source>
        <dbReference type="ARBA" id="ARBA00012438"/>
    </source>
</evidence>
<evidence type="ECO:0000256" key="12">
    <source>
        <dbReference type="ARBA" id="ARBA00023012"/>
    </source>
</evidence>
<dbReference type="SUPFAM" id="SSF103190">
    <property type="entry name" value="Sensory domain-like"/>
    <property type="match status" value="1"/>
</dbReference>
<evidence type="ECO:0000256" key="10">
    <source>
        <dbReference type="ARBA" id="ARBA00022840"/>
    </source>
</evidence>
<evidence type="ECO:0000256" key="1">
    <source>
        <dbReference type="ARBA" id="ARBA00000085"/>
    </source>
</evidence>
<keyword evidence="11" id="KW-1133">Transmembrane helix</keyword>
<evidence type="ECO:0000256" key="5">
    <source>
        <dbReference type="ARBA" id="ARBA00022553"/>
    </source>
</evidence>
<dbReference type="CDD" id="cd00082">
    <property type="entry name" value="HisKA"/>
    <property type="match status" value="1"/>
</dbReference>
<dbReference type="STRING" id="162209.IJ22_03190"/>
<dbReference type="CDD" id="cd06225">
    <property type="entry name" value="HAMP"/>
    <property type="match status" value="1"/>
</dbReference>
<keyword evidence="10" id="KW-0067">ATP-binding</keyword>
<evidence type="ECO:0000256" key="11">
    <source>
        <dbReference type="ARBA" id="ARBA00022989"/>
    </source>
</evidence>
<evidence type="ECO:0000256" key="8">
    <source>
        <dbReference type="ARBA" id="ARBA00022741"/>
    </source>
</evidence>
<dbReference type="OrthoDB" id="9786919at2"/>
<keyword evidence="4" id="KW-1003">Cell membrane</keyword>
<dbReference type="PRINTS" id="PR00344">
    <property type="entry name" value="BCTRLSENSOR"/>
</dbReference>
<protein>
    <recommendedName>
        <fullName evidence="3">histidine kinase</fullName>
        <ecNumber evidence="3">2.7.13.3</ecNumber>
    </recommendedName>
</protein>
<dbReference type="PANTHER" id="PTHR45436">
    <property type="entry name" value="SENSOR HISTIDINE KINASE YKOH"/>
    <property type="match status" value="1"/>
</dbReference>
<comment type="catalytic activity">
    <reaction evidence="1">
        <text>ATP + protein L-histidine = ADP + protein N-phospho-L-histidine.</text>
        <dbReference type="EC" id="2.7.13.3"/>
    </reaction>
</comment>
<proteinExistence type="predicted"/>
<keyword evidence="5" id="KW-0597">Phosphoprotein</keyword>
<dbReference type="Pfam" id="PF00512">
    <property type="entry name" value="HisKA"/>
    <property type="match status" value="1"/>
</dbReference>
<dbReference type="RefSeq" id="WP_062406754.1">
    <property type="nucleotide sequence ID" value="NZ_BJCS01000002.1"/>
</dbReference>
<dbReference type="Pfam" id="PF00672">
    <property type="entry name" value="HAMP"/>
    <property type="match status" value="1"/>
</dbReference>
<keyword evidence="12" id="KW-0902">Two-component regulatory system</keyword>
<evidence type="ECO:0000256" key="6">
    <source>
        <dbReference type="ARBA" id="ARBA00022679"/>
    </source>
</evidence>
<dbReference type="InterPro" id="IPR003661">
    <property type="entry name" value="HisK_dim/P_dom"/>
</dbReference>
<name>A0A0U2VWQ0_9BACL</name>
<dbReference type="CDD" id="cd00075">
    <property type="entry name" value="HATPase"/>
    <property type="match status" value="1"/>
</dbReference>
<dbReference type="GO" id="GO:0000155">
    <property type="term" value="F:phosphorelay sensor kinase activity"/>
    <property type="evidence" value="ECO:0007669"/>
    <property type="project" value="InterPro"/>
</dbReference>
<dbReference type="EMBL" id="CP013652">
    <property type="protein sequence ID" value="ALS20708.1"/>
    <property type="molecule type" value="Genomic_DNA"/>
</dbReference>
<organism evidence="14 15">
    <name type="scientific">Paenibacillus naphthalenovorans</name>
    <dbReference type="NCBI Taxonomy" id="162209"/>
    <lineage>
        <taxon>Bacteria</taxon>
        <taxon>Bacillati</taxon>
        <taxon>Bacillota</taxon>
        <taxon>Bacilli</taxon>
        <taxon>Bacillales</taxon>
        <taxon>Paenibacillaceae</taxon>
        <taxon>Paenibacillus</taxon>
    </lineage>
</organism>
<dbReference type="SMART" id="SM00304">
    <property type="entry name" value="HAMP"/>
    <property type="match status" value="1"/>
</dbReference>
<dbReference type="SUPFAM" id="SSF158472">
    <property type="entry name" value="HAMP domain-like"/>
    <property type="match status" value="1"/>
</dbReference>
<reference evidence="15" key="1">
    <citation type="submission" date="2015-12" db="EMBL/GenBank/DDBJ databases">
        <title>Complete genome sequences of two moderately thermophilic Paenibacillus species.</title>
        <authorList>
            <person name="Butler R.III."/>
            <person name="Wang J."/>
            <person name="Stark B.C."/>
            <person name="Pombert J.-F."/>
        </authorList>
    </citation>
    <scope>NUCLEOTIDE SEQUENCE [LARGE SCALE GENOMIC DNA]</scope>
    <source>
        <strain evidence="15">32O-Y</strain>
    </source>
</reference>
<dbReference type="Gene3D" id="1.10.287.130">
    <property type="match status" value="1"/>
</dbReference>
<keyword evidence="7" id="KW-0812">Transmembrane</keyword>
<dbReference type="InterPro" id="IPR003594">
    <property type="entry name" value="HATPase_dom"/>
</dbReference>
<evidence type="ECO:0000256" key="9">
    <source>
        <dbReference type="ARBA" id="ARBA00022777"/>
    </source>
</evidence>
<dbReference type="PROSITE" id="PS50885">
    <property type="entry name" value="HAMP"/>
    <property type="match status" value="1"/>
</dbReference>
<reference evidence="14 15" key="2">
    <citation type="journal article" date="2016" name="Genome Announc.">
        <title>Complete Genome Sequences of Two Interactive Moderate Thermophiles, Paenibacillus napthalenovorans 32O-Y and Paenibacillus sp. 32O-W.</title>
        <authorList>
            <person name="Butler R.R.III."/>
            <person name="Wang J."/>
            <person name="Stark B.C."/>
            <person name="Pombert J.F."/>
        </authorList>
    </citation>
    <scope>NUCLEOTIDE SEQUENCE [LARGE SCALE GENOMIC DNA]</scope>
    <source>
        <strain evidence="14 15">32O-Y</strain>
    </source>
</reference>
<dbReference type="PROSITE" id="PS50109">
    <property type="entry name" value="HIS_KIN"/>
    <property type="match status" value="1"/>
</dbReference>
<dbReference type="Pfam" id="PF02518">
    <property type="entry name" value="HATPase_c"/>
    <property type="match status" value="1"/>
</dbReference>
<dbReference type="EC" id="2.7.13.3" evidence="3"/>
<comment type="subcellular location">
    <subcellularLocation>
        <location evidence="2">Cell membrane</location>
        <topology evidence="2">Multi-pass membrane protein</topology>
    </subcellularLocation>
</comment>
<dbReference type="InterPro" id="IPR029151">
    <property type="entry name" value="Sensor-like_sf"/>
</dbReference>
<dbReference type="FunFam" id="3.30.565.10:FF:000006">
    <property type="entry name" value="Sensor histidine kinase WalK"/>
    <property type="match status" value="1"/>
</dbReference>
<gene>
    <name evidence="14" type="ORF">IJ22_03190</name>
</gene>
<keyword evidence="15" id="KW-1185">Reference proteome</keyword>
<evidence type="ECO:0000256" key="2">
    <source>
        <dbReference type="ARBA" id="ARBA00004651"/>
    </source>
</evidence>
<evidence type="ECO:0000313" key="14">
    <source>
        <dbReference type="EMBL" id="ALS20708.1"/>
    </source>
</evidence>
<dbReference type="InterPro" id="IPR004358">
    <property type="entry name" value="Sig_transdc_His_kin-like_C"/>
</dbReference>
<sequence>MSVRMRLTLWYTGILSATLLLLGMGLYLFLHYIYYDSLQSQLQQQAESVRTRIVPQFSLSEKGLTLEFRYSGSGRDLLRYNNMYFQVVNLQNGSKYYSPNVEEAGLHFPDIPAKQISCVLDGDCRFEKIKIDGLDFLVYYTPIISQRGEAIGMMQAGTYIEPYEQLLATLRLILTVTALLSIVLASSVGWFLARKALRPIERVIEATNQIQKGADLQKRIEYHGPNDEIGVLTQTINGMLSRLQSAYEELEEAYRAQRRFVSDASHELRTPLTTIRGNVELLEKMWKQTALQIGEQDGQRLELSIEAMKDISGEAERMSRLVGDLLSLARADAGFQISKTHVEMKTLLDEVARKAQMLPRTADFIVGDLSAGEGVYVYGSPDYLQQLMFIFVENAFKYTEQGSVRLDAQRHKDQIGIRIADTGIGMDKEEVPHIFERFYRADPSRGKKSGTGLGLSIAKWIIDEHGGSVEVKTRKDEGTTFVIWLPIVAEGTSPSSDHSLPSGNEV</sequence>
<dbReference type="Proteomes" id="UP000061660">
    <property type="component" value="Chromosome"/>
</dbReference>
<evidence type="ECO:0000256" key="4">
    <source>
        <dbReference type="ARBA" id="ARBA00022475"/>
    </source>
</evidence>
<accession>A0A0U2VWQ0</accession>
<evidence type="ECO:0000313" key="15">
    <source>
        <dbReference type="Proteomes" id="UP000061660"/>
    </source>
</evidence>
<dbReference type="PANTHER" id="PTHR45436:SF5">
    <property type="entry name" value="SENSOR HISTIDINE KINASE TRCS"/>
    <property type="match status" value="1"/>
</dbReference>
<dbReference type="InterPro" id="IPR050428">
    <property type="entry name" value="TCS_sensor_his_kinase"/>
</dbReference>
<keyword evidence="13" id="KW-0472">Membrane</keyword>
<dbReference type="SMART" id="SM00388">
    <property type="entry name" value="HisKA"/>
    <property type="match status" value="1"/>
</dbReference>
<keyword evidence="8" id="KW-0547">Nucleotide-binding</keyword>
<dbReference type="SUPFAM" id="SSF55874">
    <property type="entry name" value="ATPase domain of HSP90 chaperone/DNA topoisomerase II/histidine kinase"/>
    <property type="match status" value="1"/>
</dbReference>
<keyword evidence="6" id="KW-0808">Transferase</keyword>
<dbReference type="AlphaFoldDB" id="A0A0U2VWQ0"/>
<dbReference type="SMART" id="SM00387">
    <property type="entry name" value="HATPase_c"/>
    <property type="match status" value="1"/>
</dbReference>
<dbReference type="InterPro" id="IPR005467">
    <property type="entry name" value="His_kinase_dom"/>
</dbReference>
<evidence type="ECO:0000256" key="7">
    <source>
        <dbReference type="ARBA" id="ARBA00022692"/>
    </source>
</evidence>
<dbReference type="PATRIC" id="fig|162209.4.peg.336"/>
<dbReference type="Gene3D" id="6.10.340.10">
    <property type="match status" value="1"/>
</dbReference>
<dbReference type="InterPro" id="IPR003660">
    <property type="entry name" value="HAMP_dom"/>
</dbReference>
<dbReference type="GO" id="GO:0005524">
    <property type="term" value="F:ATP binding"/>
    <property type="evidence" value="ECO:0007669"/>
    <property type="project" value="UniProtKB-KW"/>
</dbReference>
<dbReference type="GO" id="GO:0005886">
    <property type="term" value="C:plasma membrane"/>
    <property type="evidence" value="ECO:0007669"/>
    <property type="project" value="UniProtKB-SubCell"/>
</dbReference>
<dbReference type="Gene3D" id="3.30.565.10">
    <property type="entry name" value="Histidine kinase-like ATPase, C-terminal domain"/>
    <property type="match status" value="1"/>
</dbReference>
<dbReference type="FunFam" id="1.10.287.130:FF:000001">
    <property type="entry name" value="Two-component sensor histidine kinase"/>
    <property type="match status" value="1"/>
</dbReference>
<dbReference type="InterPro" id="IPR036890">
    <property type="entry name" value="HATPase_C_sf"/>
</dbReference>
<evidence type="ECO:0000256" key="13">
    <source>
        <dbReference type="ARBA" id="ARBA00023136"/>
    </source>
</evidence>